<evidence type="ECO:0000256" key="3">
    <source>
        <dbReference type="ARBA" id="ARBA00022448"/>
    </source>
</evidence>
<evidence type="ECO:0000256" key="6">
    <source>
        <dbReference type="ARBA" id="ARBA00022729"/>
    </source>
</evidence>
<dbReference type="Pfam" id="PF13954">
    <property type="entry name" value="PapC_N"/>
    <property type="match status" value="1"/>
</dbReference>
<evidence type="ECO:0000259" key="12">
    <source>
        <dbReference type="Pfam" id="PF13954"/>
    </source>
</evidence>
<dbReference type="RefSeq" id="WP_165973574.1">
    <property type="nucleotide sequence ID" value="NZ_SMCS01000004.1"/>
</dbReference>
<keyword evidence="3 9" id="KW-0813">Transport</keyword>
<dbReference type="AlphaFoldDB" id="A0A4R3YQH4"/>
<evidence type="ECO:0000256" key="10">
    <source>
        <dbReference type="SAM" id="SignalP"/>
    </source>
</evidence>
<dbReference type="GO" id="GO:0009279">
    <property type="term" value="C:cell outer membrane"/>
    <property type="evidence" value="ECO:0007669"/>
    <property type="project" value="UniProtKB-SubCell"/>
</dbReference>
<sequence length="862" mass="91736">MRPRLSITTPRHAERPHVLGAFIHAALLAGVSGTAVAAETSVNDEAVEFDSRFFPTGSRAAADVSRFGRANVVLPDVYSVDVYFNGERKGQRDVRFAVIDDNMGARPCIARNWLIEYGAKAGDVTLPASRSESPACETIDQIIPGATANFDVSDQTLELTVPQVYVNRLPRGYVPPELWDPGIDAGLLSYRASSYRTTTGRSSTTTSYVGLDAGANLRGWHFRHTGTLNAVSGNGIRYQKNASYVHRDLPSMGAQLYLGDTYTDGSMFDSLRVRGVRLARDQRMLPGSRNGYAPVIRGVAATNARVAVTQRGISLYETTVPPGPFVIDDLYPTGYGGDLDVTVTEADGRRVEFKVPYAATPNLLREGQTDYAVSAGHLNEVEQVERPYIAQATLRHGISNNVTGYVGGVMSRGYGAYQFGAAFNSRIGALSADITYARANVPGLGVSNGHSVQLRYSKTFSESGTIFALGAYRYSTASYLSLLDASRLRSLYRQGNDIHDYERIRSRFELTLNQSLGDRRGSLFLSGSAESFWNAKRNSVTYSAGYSTTIRSATVGIGVQRVRTALATTGRSRTETRAQLTLSLPLGSAPRSPYFSSEVGHETSGGRHVRAGISGTAGSMGQYSYAGSATRRGGRTSIEATGNYAAPVADVSLGASSDGEIRTASAGVSGGLVVHGGGVTLAQTLGETIAIAHAPDAKGAVLSNTRGAKLDRRGYGVVPYLTPYQMNEVAVDPVGTSLNVEIKATSQRVAPHRGAVVLVKYETVNGRALLVKTRADDGQTLPFGAEVLDHQGQVVGVVGQGGRIFVRDGGDSLTLTVRWGAGAGQHCEIALPADLPKTSGKTLTTVTSSCARTTPVATARSH</sequence>
<dbReference type="InterPro" id="IPR037224">
    <property type="entry name" value="PapC_N_sf"/>
</dbReference>
<evidence type="ECO:0000256" key="2">
    <source>
        <dbReference type="ARBA" id="ARBA00008064"/>
    </source>
</evidence>
<dbReference type="SUPFAM" id="SSF141729">
    <property type="entry name" value="FimD N-terminal domain-like"/>
    <property type="match status" value="1"/>
</dbReference>
<accession>A0A4R3YQH4</accession>
<dbReference type="FunFam" id="2.60.40.3110:FF:000001">
    <property type="entry name" value="Putative fimbrial outer membrane usher"/>
    <property type="match status" value="1"/>
</dbReference>
<evidence type="ECO:0000256" key="4">
    <source>
        <dbReference type="ARBA" id="ARBA00022452"/>
    </source>
</evidence>
<keyword evidence="4" id="KW-1134">Transmembrane beta strand</keyword>
<keyword evidence="8 9" id="KW-0998">Cell outer membrane</keyword>
<dbReference type="PANTHER" id="PTHR30451">
    <property type="entry name" value="OUTER MEMBRANE USHER PROTEIN"/>
    <property type="match status" value="1"/>
</dbReference>
<evidence type="ECO:0000256" key="7">
    <source>
        <dbReference type="ARBA" id="ARBA00023136"/>
    </source>
</evidence>
<dbReference type="EMBL" id="SMCS01000004">
    <property type="protein sequence ID" value="TCV93868.1"/>
    <property type="molecule type" value="Genomic_DNA"/>
</dbReference>
<dbReference type="Pfam" id="PF13953">
    <property type="entry name" value="PapC_C"/>
    <property type="match status" value="1"/>
</dbReference>
<feature type="domain" description="PapC N-terminal" evidence="12">
    <location>
        <begin position="48"/>
        <end position="193"/>
    </location>
</feature>
<dbReference type="InterPro" id="IPR000015">
    <property type="entry name" value="Fimb_usher"/>
</dbReference>
<dbReference type="InterPro" id="IPR018030">
    <property type="entry name" value="Fimbrial_membr_usher_CS"/>
</dbReference>
<evidence type="ECO:0000313" key="14">
    <source>
        <dbReference type="Proteomes" id="UP000295645"/>
    </source>
</evidence>
<comment type="similarity">
    <text evidence="2 9">Belongs to the fimbrial export usher family.</text>
</comment>
<evidence type="ECO:0000256" key="9">
    <source>
        <dbReference type="RuleBase" id="RU003884"/>
    </source>
</evidence>
<dbReference type="Gene3D" id="2.60.40.2610">
    <property type="entry name" value="Outer membrane usher protein FimD, plug domain"/>
    <property type="match status" value="1"/>
</dbReference>
<keyword evidence="6 10" id="KW-0732">Signal</keyword>
<keyword evidence="7 9" id="KW-0472">Membrane</keyword>
<dbReference type="Gene3D" id="2.60.40.3110">
    <property type="match status" value="1"/>
</dbReference>
<dbReference type="GO" id="GO:0009297">
    <property type="term" value="P:pilus assembly"/>
    <property type="evidence" value="ECO:0007669"/>
    <property type="project" value="InterPro"/>
</dbReference>
<name>A0A4R3YQH4_9GAMM</name>
<dbReference type="GO" id="GO:0015473">
    <property type="term" value="F:fimbrial usher porin activity"/>
    <property type="evidence" value="ECO:0007669"/>
    <property type="project" value="InterPro"/>
</dbReference>
<reference evidence="13 14" key="1">
    <citation type="submission" date="2019-03" db="EMBL/GenBank/DDBJ databases">
        <title>Above-ground endophytic microbial communities from plants in different locations in the United States.</title>
        <authorList>
            <person name="Frank C."/>
        </authorList>
    </citation>
    <scope>NUCLEOTIDE SEQUENCE [LARGE SCALE GENOMIC DNA]</scope>
    <source>
        <strain evidence="13 14">LP_13_YM</strain>
    </source>
</reference>
<gene>
    <name evidence="13" type="ORF">EC912_10462</name>
</gene>
<evidence type="ECO:0000259" key="11">
    <source>
        <dbReference type="Pfam" id="PF13953"/>
    </source>
</evidence>
<evidence type="ECO:0000256" key="5">
    <source>
        <dbReference type="ARBA" id="ARBA00022692"/>
    </source>
</evidence>
<dbReference type="Gene3D" id="2.60.40.2070">
    <property type="match status" value="1"/>
</dbReference>
<keyword evidence="14" id="KW-1185">Reference proteome</keyword>
<keyword evidence="9" id="KW-1029">Fimbrium biogenesis</keyword>
<feature type="domain" description="PapC-like C-terminal" evidence="11">
    <location>
        <begin position="770"/>
        <end position="830"/>
    </location>
</feature>
<organism evidence="13 14">
    <name type="scientific">Luteibacter rhizovicinus</name>
    <dbReference type="NCBI Taxonomy" id="242606"/>
    <lineage>
        <taxon>Bacteria</taxon>
        <taxon>Pseudomonadati</taxon>
        <taxon>Pseudomonadota</taxon>
        <taxon>Gammaproteobacteria</taxon>
        <taxon>Lysobacterales</taxon>
        <taxon>Rhodanobacteraceae</taxon>
        <taxon>Luteibacter</taxon>
    </lineage>
</organism>
<evidence type="ECO:0000256" key="1">
    <source>
        <dbReference type="ARBA" id="ARBA00004571"/>
    </source>
</evidence>
<protein>
    <submittedName>
        <fullName evidence="13">Outer membrane usher protein</fullName>
    </submittedName>
</protein>
<comment type="caution">
    <text evidence="13">The sequence shown here is derived from an EMBL/GenBank/DDBJ whole genome shotgun (WGS) entry which is preliminary data.</text>
</comment>
<evidence type="ECO:0000313" key="13">
    <source>
        <dbReference type="EMBL" id="TCV93868.1"/>
    </source>
</evidence>
<dbReference type="InterPro" id="IPR025885">
    <property type="entry name" value="PapC_N"/>
</dbReference>
<feature type="chain" id="PRO_5021033487" evidence="10">
    <location>
        <begin position="38"/>
        <end position="862"/>
    </location>
</feature>
<dbReference type="InterPro" id="IPR042186">
    <property type="entry name" value="FimD_plug_dom"/>
</dbReference>
<dbReference type="Proteomes" id="UP000295645">
    <property type="component" value="Unassembled WGS sequence"/>
</dbReference>
<comment type="subcellular location">
    <subcellularLocation>
        <location evidence="1 9">Cell outer membrane</location>
        <topology evidence="1 9">Multi-pass membrane protein</topology>
    </subcellularLocation>
</comment>
<keyword evidence="5 9" id="KW-0812">Transmembrane</keyword>
<evidence type="ECO:0000256" key="8">
    <source>
        <dbReference type="ARBA" id="ARBA00023237"/>
    </source>
</evidence>
<feature type="signal peptide" evidence="10">
    <location>
        <begin position="1"/>
        <end position="37"/>
    </location>
</feature>
<dbReference type="Gene3D" id="3.10.20.410">
    <property type="match status" value="1"/>
</dbReference>
<dbReference type="PANTHER" id="PTHR30451:SF20">
    <property type="entry name" value="FIMBRIAE USHER"/>
    <property type="match status" value="1"/>
</dbReference>
<dbReference type="InterPro" id="IPR043142">
    <property type="entry name" value="PapC-like_C_sf"/>
</dbReference>
<proteinExistence type="inferred from homology"/>
<dbReference type="PROSITE" id="PS01151">
    <property type="entry name" value="FIMBRIAL_USHER"/>
    <property type="match status" value="1"/>
</dbReference>
<dbReference type="Pfam" id="PF00577">
    <property type="entry name" value="Usher"/>
    <property type="match status" value="1"/>
</dbReference>
<dbReference type="InterPro" id="IPR025949">
    <property type="entry name" value="PapC-like_C"/>
</dbReference>